<reference evidence="2" key="1">
    <citation type="journal article" date="2023" name="Plant J.">
        <title>Genome sequences and population genomics provide insights into the demographic history, inbreeding, and mutation load of two 'living fossil' tree species of Dipteronia.</title>
        <authorList>
            <person name="Feng Y."/>
            <person name="Comes H.P."/>
            <person name="Chen J."/>
            <person name="Zhu S."/>
            <person name="Lu R."/>
            <person name="Zhang X."/>
            <person name="Li P."/>
            <person name="Qiu J."/>
            <person name="Olsen K.M."/>
            <person name="Qiu Y."/>
        </authorList>
    </citation>
    <scope>NUCLEOTIDE SEQUENCE</scope>
    <source>
        <strain evidence="2">KIB01</strain>
    </source>
</reference>
<evidence type="ECO:0000259" key="1">
    <source>
        <dbReference type="Pfam" id="PF13966"/>
    </source>
</evidence>
<dbReference type="Pfam" id="PF13966">
    <property type="entry name" value="zf-RVT"/>
    <property type="match status" value="1"/>
</dbReference>
<feature type="domain" description="Reverse transcriptase zinc-binding" evidence="1">
    <location>
        <begin position="403"/>
        <end position="447"/>
    </location>
</feature>
<evidence type="ECO:0000313" key="2">
    <source>
        <dbReference type="EMBL" id="KAK2655072.1"/>
    </source>
</evidence>
<name>A0AAD9X982_9ROSI</name>
<sequence>MIGAVKDVDIGVPGGGLGKFIRVWETRAAEGETFMKEINGCDGEDGYEHHNKGRVMEQNNIFKGVGVNSKESLAVGVTDVFVFKIVSDCKERPDEEHHGLSDEGLYATQLGIIAKGKAKVQLDTWIAPKLFEDTIGRNREGCEDCRRLVERSWDYSDGSRELGRVAVAIQRCRKQLIQWNKKNRISLQNDIRRCQEELHRVSENIQAGSWKKIHEIENKLDILMVEEEVYRKQRSRIDWLKGGDKNTRLFHWKASTRKVVANALVNRLRSVIGEVVSKNQSAFIPGRAIFDSVRIGYECMHALRTKRREKGSTTLKFDMLKAYDRVEWGFLTKMVGGWNNCLVKEVFVEDDVLAVLSIPTSANRVYDSLCWHYTEDGNYSVKSGYKVGLSLEYFGAPSSSNKVLLAYWWKFIWHLKIPSKVQMFLWKACHHWLPTKVCLAMRHIQVDVV</sequence>
<dbReference type="EMBL" id="JANJYI010000003">
    <property type="protein sequence ID" value="KAK2655072.1"/>
    <property type="molecule type" value="Genomic_DNA"/>
</dbReference>
<dbReference type="AlphaFoldDB" id="A0AAD9X982"/>
<accession>A0AAD9X982</accession>
<protein>
    <recommendedName>
        <fullName evidence="1">Reverse transcriptase zinc-binding domain-containing protein</fullName>
    </recommendedName>
</protein>
<keyword evidence="3" id="KW-1185">Reference proteome</keyword>
<dbReference type="InterPro" id="IPR026960">
    <property type="entry name" value="RVT-Znf"/>
</dbReference>
<evidence type="ECO:0000313" key="3">
    <source>
        <dbReference type="Proteomes" id="UP001280121"/>
    </source>
</evidence>
<dbReference type="Proteomes" id="UP001280121">
    <property type="component" value="Unassembled WGS sequence"/>
</dbReference>
<organism evidence="2 3">
    <name type="scientific">Dipteronia dyeriana</name>
    <dbReference type="NCBI Taxonomy" id="168575"/>
    <lineage>
        <taxon>Eukaryota</taxon>
        <taxon>Viridiplantae</taxon>
        <taxon>Streptophyta</taxon>
        <taxon>Embryophyta</taxon>
        <taxon>Tracheophyta</taxon>
        <taxon>Spermatophyta</taxon>
        <taxon>Magnoliopsida</taxon>
        <taxon>eudicotyledons</taxon>
        <taxon>Gunneridae</taxon>
        <taxon>Pentapetalae</taxon>
        <taxon>rosids</taxon>
        <taxon>malvids</taxon>
        <taxon>Sapindales</taxon>
        <taxon>Sapindaceae</taxon>
        <taxon>Hippocastanoideae</taxon>
        <taxon>Acereae</taxon>
        <taxon>Dipteronia</taxon>
    </lineage>
</organism>
<comment type="caution">
    <text evidence="2">The sequence shown here is derived from an EMBL/GenBank/DDBJ whole genome shotgun (WGS) entry which is preliminary data.</text>
</comment>
<proteinExistence type="predicted"/>
<gene>
    <name evidence="2" type="ORF">Ddye_008124</name>
</gene>